<proteinExistence type="inferred from homology"/>
<gene>
    <name evidence="13" type="primary">corA</name>
    <name evidence="13" type="ORF">CXY01_16810</name>
</gene>
<evidence type="ECO:0000256" key="8">
    <source>
        <dbReference type="ARBA" id="ARBA00023065"/>
    </source>
</evidence>
<keyword evidence="5 12" id="KW-0812">Transmembrane</keyword>
<dbReference type="GO" id="GO:0000287">
    <property type="term" value="F:magnesium ion binding"/>
    <property type="evidence" value="ECO:0007669"/>
    <property type="project" value="TreeGrafter"/>
</dbReference>
<keyword evidence="9 12" id="KW-0472">Membrane</keyword>
<comment type="caution">
    <text evidence="13">The sequence shown here is derived from an EMBL/GenBank/DDBJ whole genome shotgun (WGS) entry which is preliminary data.</text>
</comment>
<keyword evidence="14" id="KW-1185">Reference proteome</keyword>
<evidence type="ECO:0000256" key="9">
    <source>
        <dbReference type="ARBA" id="ARBA00023136"/>
    </source>
</evidence>
<comment type="subcellular location">
    <subcellularLocation>
        <location evidence="1">Cell membrane</location>
        <topology evidence="1">Multi-pass membrane protein</topology>
    </subcellularLocation>
</comment>
<comment type="function">
    <text evidence="11">Mediates influx of magnesium ions. Alternates between open and closed states. Activated by low cytoplasmic Mg(2+) levels. Inactive when cytoplasmic Mg(2+) levels are high.</text>
</comment>
<evidence type="ECO:0000256" key="7">
    <source>
        <dbReference type="ARBA" id="ARBA00022989"/>
    </source>
</evidence>
<dbReference type="RefSeq" id="WP_246125164.1">
    <property type="nucleotide sequence ID" value="NZ_BJUB01000004.1"/>
</dbReference>
<organism evidence="13 14">
    <name type="scientific">Cellulomonas xylanilytica</name>
    <dbReference type="NCBI Taxonomy" id="233583"/>
    <lineage>
        <taxon>Bacteria</taxon>
        <taxon>Bacillati</taxon>
        <taxon>Actinomycetota</taxon>
        <taxon>Actinomycetes</taxon>
        <taxon>Micrococcales</taxon>
        <taxon>Cellulomonadaceae</taxon>
        <taxon>Cellulomonas</taxon>
    </lineage>
</organism>
<evidence type="ECO:0000256" key="4">
    <source>
        <dbReference type="ARBA" id="ARBA00022475"/>
    </source>
</evidence>
<keyword evidence="8" id="KW-0406">Ion transport</keyword>
<dbReference type="InterPro" id="IPR045861">
    <property type="entry name" value="CorA_cytoplasmic_dom"/>
</dbReference>
<dbReference type="Pfam" id="PF01544">
    <property type="entry name" value="CorA"/>
    <property type="match status" value="1"/>
</dbReference>
<comment type="similarity">
    <text evidence="2">Belongs to the CorA metal ion transporter (MIT) (TC 1.A.35) family.</text>
</comment>
<dbReference type="AlphaFoldDB" id="A0A510V5E8"/>
<name>A0A510V5E8_9CELL</name>
<keyword evidence="7 12" id="KW-1133">Transmembrane helix</keyword>
<keyword evidence="3" id="KW-0813">Transport</keyword>
<dbReference type="FunFam" id="1.20.58.340:FF:000004">
    <property type="entry name" value="Magnesium transport protein CorA"/>
    <property type="match status" value="1"/>
</dbReference>
<dbReference type="Gene3D" id="1.20.58.340">
    <property type="entry name" value="Magnesium transport protein CorA, transmembrane region"/>
    <property type="match status" value="2"/>
</dbReference>
<evidence type="ECO:0000313" key="14">
    <source>
        <dbReference type="Proteomes" id="UP000321118"/>
    </source>
</evidence>
<dbReference type="GO" id="GO:0005886">
    <property type="term" value="C:plasma membrane"/>
    <property type="evidence" value="ECO:0007669"/>
    <property type="project" value="UniProtKB-SubCell"/>
</dbReference>
<dbReference type="GO" id="GO:0015095">
    <property type="term" value="F:magnesium ion transmembrane transporter activity"/>
    <property type="evidence" value="ECO:0007669"/>
    <property type="project" value="TreeGrafter"/>
</dbReference>
<dbReference type="EMBL" id="BJUB01000004">
    <property type="protein sequence ID" value="GEK21161.1"/>
    <property type="molecule type" value="Genomic_DNA"/>
</dbReference>
<evidence type="ECO:0000256" key="11">
    <source>
        <dbReference type="ARBA" id="ARBA00045497"/>
    </source>
</evidence>
<evidence type="ECO:0000256" key="10">
    <source>
        <dbReference type="ARBA" id="ARBA00034269"/>
    </source>
</evidence>
<feature type="transmembrane region" description="Helical" evidence="12">
    <location>
        <begin position="279"/>
        <end position="298"/>
    </location>
</feature>
<dbReference type="SUPFAM" id="SSF143865">
    <property type="entry name" value="CorA soluble domain-like"/>
    <property type="match status" value="1"/>
</dbReference>
<sequence>MTHQTQTEGHRERVCVETSDGWDLVQEGGPSGGVRWVVVDSMDDLSDAARRYGISDRAITLLEHRIPGAQPSATNHTQRARLDRSPDGELILTTPTLSYVESTHDVHTGALTAVIGDDVVLMAELGDAQVLDRAVSKLTGGFPVPDEGVHQVLAVVVLTLVSEASDVEIGLGDAVADAERLVFSTTRHDSPLEEIYDLKREIAEARRALSPVTSVLPELMAEAEEGSGHRLSQPWLRRAEAWVDRLDKHLDGYDDLLSDMLSVHLSQVSVRQNEDVRKISSWAAIAAAPTLVASIYGMNFEHMPELTWTFGYPLAIAAMGAVCWSLYRLFRRSGWL</sequence>
<keyword evidence="6" id="KW-0460">Magnesium</keyword>
<dbReference type="GO" id="GO:0015087">
    <property type="term" value="F:cobalt ion transmembrane transporter activity"/>
    <property type="evidence" value="ECO:0007669"/>
    <property type="project" value="TreeGrafter"/>
</dbReference>
<dbReference type="GO" id="GO:0050897">
    <property type="term" value="F:cobalt ion binding"/>
    <property type="evidence" value="ECO:0007669"/>
    <property type="project" value="TreeGrafter"/>
</dbReference>
<accession>A0A510V5E8</accession>
<feature type="transmembrane region" description="Helical" evidence="12">
    <location>
        <begin position="310"/>
        <end position="330"/>
    </location>
</feature>
<reference evidence="13 14" key="1">
    <citation type="submission" date="2019-07" db="EMBL/GenBank/DDBJ databases">
        <title>Whole genome shotgun sequence of Cellulomonas xylanilytica NBRC 101102.</title>
        <authorList>
            <person name="Hosoyama A."/>
            <person name="Uohara A."/>
            <person name="Ohji S."/>
            <person name="Ichikawa N."/>
        </authorList>
    </citation>
    <scope>NUCLEOTIDE SEQUENCE [LARGE SCALE GENOMIC DNA]</scope>
    <source>
        <strain evidence="13 14">NBRC 101102</strain>
    </source>
</reference>
<keyword evidence="4" id="KW-1003">Cell membrane</keyword>
<dbReference type="InterPro" id="IPR045863">
    <property type="entry name" value="CorA_TM1_TM2"/>
</dbReference>
<dbReference type="Proteomes" id="UP000321118">
    <property type="component" value="Unassembled WGS sequence"/>
</dbReference>
<dbReference type="PANTHER" id="PTHR46494">
    <property type="entry name" value="CORA FAMILY METAL ION TRANSPORTER (EUROFUNG)"/>
    <property type="match status" value="1"/>
</dbReference>
<evidence type="ECO:0000256" key="6">
    <source>
        <dbReference type="ARBA" id="ARBA00022842"/>
    </source>
</evidence>
<evidence type="ECO:0000256" key="1">
    <source>
        <dbReference type="ARBA" id="ARBA00004651"/>
    </source>
</evidence>
<evidence type="ECO:0000256" key="12">
    <source>
        <dbReference type="SAM" id="Phobius"/>
    </source>
</evidence>
<evidence type="ECO:0000313" key="13">
    <source>
        <dbReference type="EMBL" id="GEK21161.1"/>
    </source>
</evidence>
<evidence type="ECO:0000256" key="2">
    <source>
        <dbReference type="ARBA" id="ARBA00009765"/>
    </source>
</evidence>
<protein>
    <submittedName>
        <fullName evidence="13">Magnesium transport protein CorA</fullName>
    </submittedName>
</protein>
<dbReference type="PANTHER" id="PTHR46494:SF1">
    <property type="entry name" value="CORA FAMILY METAL ION TRANSPORTER (EUROFUNG)"/>
    <property type="match status" value="1"/>
</dbReference>
<dbReference type="InterPro" id="IPR002523">
    <property type="entry name" value="MgTranspt_CorA/ZnTranspt_ZntB"/>
</dbReference>
<comment type="catalytic activity">
    <reaction evidence="10">
        <text>Mg(2+)(in) = Mg(2+)(out)</text>
        <dbReference type="Rhea" id="RHEA:29827"/>
        <dbReference type="ChEBI" id="CHEBI:18420"/>
    </reaction>
</comment>
<evidence type="ECO:0000256" key="5">
    <source>
        <dbReference type="ARBA" id="ARBA00022692"/>
    </source>
</evidence>
<dbReference type="SUPFAM" id="SSF144083">
    <property type="entry name" value="Magnesium transport protein CorA, transmembrane region"/>
    <property type="match status" value="1"/>
</dbReference>
<evidence type="ECO:0000256" key="3">
    <source>
        <dbReference type="ARBA" id="ARBA00022448"/>
    </source>
</evidence>